<keyword evidence="3" id="KW-0732">Signal</keyword>
<evidence type="ECO:0000256" key="1">
    <source>
        <dbReference type="SAM" id="MobiDB-lite"/>
    </source>
</evidence>
<dbReference type="EMBL" id="KL198040">
    <property type="protein sequence ID" value="KDQ14037.1"/>
    <property type="molecule type" value="Genomic_DNA"/>
</dbReference>
<feature type="chain" id="PRO_5001644900" evidence="3">
    <location>
        <begin position="20"/>
        <end position="304"/>
    </location>
</feature>
<name>A0A067MQ64_BOTB1</name>
<evidence type="ECO:0000256" key="2">
    <source>
        <dbReference type="SAM" id="Phobius"/>
    </source>
</evidence>
<dbReference type="Proteomes" id="UP000027195">
    <property type="component" value="Unassembled WGS sequence"/>
</dbReference>
<protein>
    <submittedName>
        <fullName evidence="4">Uncharacterized protein</fullName>
    </submittedName>
</protein>
<keyword evidence="2" id="KW-0812">Transmembrane</keyword>
<evidence type="ECO:0000313" key="5">
    <source>
        <dbReference type="Proteomes" id="UP000027195"/>
    </source>
</evidence>
<sequence>MSLPALVLGILLFSALSHAVIIVDLDDRNTPPLIYTGTWKQVVNEVLNGSISNYYDGTDSHTQTPGDSVSLTFTGVQLTYWADRDAADANINITLDGISTIVGAYNPVFLGQQVLFNVSGLENTTHTFTVTHVGAQGQYMNVDRIQYAYLPPVASNSSSTSTATPTHSSGSPTNLGGVIAGSVIGGVALSLITVAAFFFLRRRLKKGKEYKNSGVGGSDAGFSNRLFSPGTHDYAPTHTPLASETTPSLYTQPVMADTASVYAQSGLHPVPRPAPTTHWSGYTGSGEHEIVAPSPRTPPPQYPA</sequence>
<keyword evidence="2" id="KW-1133">Transmembrane helix</keyword>
<gene>
    <name evidence="4" type="ORF">BOTBODRAFT_33157</name>
</gene>
<dbReference type="CDD" id="cd12087">
    <property type="entry name" value="TM_EGFR-like"/>
    <property type="match status" value="1"/>
</dbReference>
<dbReference type="Gene3D" id="2.60.120.260">
    <property type="entry name" value="Galactose-binding domain-like"/>
    <property type="match status" value="1"/>
</dbReference>
<dbReference type="OrthoDB" id="2576082at2759"/>
<feature type="region of interest" description="Disordered" evidence="1">
    <location>
        <begin position="266"/>
        <end position="304"/>
    </location>
</feature>
<feature type="signal peptide" evidence="3">
    <location>
        <begin position="1"/>
        <end position="19"/>
    </location>
</feature>
<dbReference type="AlphaFoldDB" id="A0A067MQ64"/>
<evidence type="ECO:0000313" key="4">
    <source>
        <dbReference type="EMBL" id="KDQ14037.1"/>
    </source>
</evidence>
<feature type="transmembrane region" description="Helical" evidence="2">
    <location>
        <begin position="175"/>
        <end position="200"/>
    </location>
</feature>
<dbReference type="InParanoid" id="A0A067MQ64"/>
<dbReference type="HOGENOM" id="CLU_915242_0_0_1"/>
<keyword evidence="5" id="KW-1185">Reference proteome</keyword>
<organism evidence="4 5">
    <name type="scientific">Botryobasidium botryosum (strain FD-172 SS1)</name>
    <dbReference type="NCBI Taxonomy" id="930990"/>
    <lineage>
        <taxon>Eukaryota</taxon>
        <taxon>Fungi</taxon>
        <taxon>Dikarya</taxon>
        <taxon>Basidiomycota</taxon>
        <taxon>Agaricomycotina</taxon>
        <taxon>Agaricomycetes</taxon>
        <taxon>Cantharellales</taxon>
        <taxon>Botryobasidiaceae</taxon>
        <taxon>Botryobasidium</taxon>
    </lineage>
</organism>
<keyword evidence="2" id="KW-0472">Membrane</keyword>
<proteinExistence type="predicted"/>
<dbReference type="STRING" id="930990.A0A067MQ64"/>
<accession>A0A067MQ64</accession>
<evidence type="ECO:0000256" key="3">
    <source>
        <dbReference type="SAM" id="SignalP"/>
    </source>
</evidence>
<reference evidence="5" key="1">
    <citation type="journal article" date="2014" name="Proc. Natl. Acad. Sci. U.S.A.">
        <title>Extensive sampling of basidiomycete genomes demonstrates inadequacy of the white-rot/brown-rot paradigm for wood decay fungi.</title>
        <authorList>
            <person name="Riley R."/>
            <person name="Salamov A.A."/>
            <person name="Brown D.W."/>
            <person name="Nagy L.G."/>
            <person name="Floudas D."/>
            <person name="Held B.W."/>
            <person name="Levasseur A."/>
            <person name="Lombard V."/>
            <person name="Morin E."/>
            <person name="Otillar R."/>
            <person name="Lindquist E.A."/>
            <person name="Sun H."/>
            <person name="LaButti K.M."/>
            <person name="Schmutz J."/>
            <person name="Jabbour D."/>
            <person name="Luo H."/>
            <person name="Baker S.E."/>
            <person name="Pisabarro A.G."/>
            <person name="Walton J.D."/>
            <person name="Blanchette R.A."/>
            <person name="Henrissat B."/>
            <person name="Martin F."/>
            <person name="Cullen D."/>
            <person name="Hibbett D.S."/>
            <person name="Grigoriev I.V."/>
        </authorList>
    </citation>
    <scope>NUCLEOTIDE SEQUENCE [LARGE SCALE GENOMIC DNA]</scope>
    <source>
        <strain evidence="5">FD-172 SS1</strain>
    </source>
</reference>
<feature type="compositionally biased region" description="Pro residues" evidence="1">
    <location>
        <begin position="295"/>
        <end position="304"/>
    </location>
</feature>